<dbReference type="InterPro" id="IPR002048">
    <property type="entry name" value="EF_hand_dom"/>
</dbReference>
<feature type="compositionally biased region" description="Basic and acidic residues" evidence="4">
    <location>
        <begin position="837"/>
        <end position="848"/>
    </location>
</feature>
<sequence length="1550" mass="165960">MLKAELRQVSEAAVQGAQQEGCEEDEEINHDRLQADLTRALRAPKTSEDLQLISRLKRAFEHIDIDGNRTVSWEEFSAYLVESTASQSASDQFMQMLHLMNTDASVIVETGSKYLRLINHGGGGPGTAGGSAAKLAAGGMRERERQSEGNGCSSIGPFKTPIVAVTVALARKATDLLAVSCKDCGIYFVSVSRPIPFKQAQVWESMTDNSRTFSFGSGAESLQAQIAGSALLTGPSLAAHIERRSWRPHLHWVSAGLHSESISAISLVPSLWSLATASLDGSVCLVDAQTGQTQKRFGQQRGRRGVLALCFFPSAKVLVSGGFGYDLAVWNPYVDKQILSLQAHSAPVIAVDAVDEARGQFLSVDASGVAKVWDLDRFVCVQTVTTEEGLATPLGARTVLVIPHHKQVIVAGKYIAFFRYQRTGIPDFSDVAPIQKALLSEEQGLIVTASAQNLRFWDACSGSLRRSVTHAGGEIAAIEMDTRGRKVFVGDHKGGLTVYSLFSGAVLGSLSPHGSEVSGLSYCEGDANLLSVGWDGAVFVHDELALDPPWFSPDRDKDGAASEGGGQGGETGGGGGRKQRGKTPRGFSNSFRPTARTNQKVLRRVYRAHSGDITCCAYSRRLGLVATGSTSRVVTLWGYQKLQRVTDLLGHGAEVTAVSFLEPFPLLCSADAKGFVYIWLVPPHAYAARVVEGGDVGGIRDPLLITLFLNVESVETASPVNAIGFLFRDLEKEQTEEERERERRAQMGPASTSASMFPKRRKAKGKKSKGGGETGVDSEAQESSVAEGAISSDSEGSGEVDKEGRESKGIDREKDEDTPVDHVQEGGTPDEEEGDRDEGGGGDRDTGRVRTAPPGPRKSVKHPTQRPPKYLEERQDHPLRPSSKSTVGARSRKRQREKEKYVSLMARHRLVMEAVQVGRQRNHQGNEGEDGEEEEEGGGRGSAWPPPPPVVRPFEGIGSIPLPGGTASRAANRTINLAASTVGAASMAATRRQSMAVRTAPLLGSADECALPSLKIEKLKLGMEKRPATVFEGFFFGGQQQERDVHENMKGAVTDRPPSVPSLSARGVGTSLSRPSSRPFTSSLALSKFNTNRAASGFSTARGRVSMEEGDGTPFHPEDLPGPSSASPLSGLLDHRLTTFNILTDANARPKSTACAGTRHRPSPTEIQLSPSGDPLNDSSMSLSLTSVPKKSAQKQQRRSKDKFKEREGHLQNTRTHGSVRLSVPIAAATGRSGGRGKRHVDPRDSSAVSGMGSTSVTGGGPSLGGTRMSQGLGASPSLPHAVAMKSSPGRRETFRLLQPMTPGGAEEGRDVPGDYELLLVTGSEEGRVHVWDVRRLLWIEGVLPVAYRANWVANRISCEDWGEVAAMSARAALNHPDPVPLVKTPLVKSQASFGAHSGAMIARPACMLTGGDDKMARVWAVDGTLLGQLQQNSSDVSWRFRPLGASQHGGAGGNTSQRGEAKDPSESSNMPSKALLQKLRKLEDAELVLQREEDVGGNLHGGIHGSSSFEDSAGSSEEESHYVQNGEDEQGDGRALQGRDEEEETFLLN</sequence>
<dbReference type="InterPro" id="IPR018247">
    <property type="entry name" value="EF_Hand_1_Ca_BS"/>
</dbReference>
<reference evidence="6" key="1">
    <citation type="submission" date="2014-11" db="EMBL/GenBank/DDBJ databases">
        <authorList>
            <person name="Otto D Thomas"/>
            <person name="Naeem Raeece"/>
        </authorList>
    </citation>
    <scope>NUCLEOTIDE SEQUENCE</scope>
</reference>
<dbReference type="PROSITE" id="PS00018">
    <property type="entry name" value="EF_HAND_1"/>
    <property type="match status" value="1"/>
</dbReference>
<feature type="compositionally biased region" description="Acidic residues" evidence="4">
    <location>
        <begin position="927"/>
        <end position="936"/>
    </location>
</feature>
<feature type="compositionally biased region" description="Low complexity" evidence="4">
    <location>
        <begin position="1507"/>
        <end position="1516"/>
    </location>
</feature>
<evidence type="ECO:0000256" key="2">
    <source>
        <dbReference type="ARBA" id="ARBA00022837"/>
    </source>
</evidence>
<feature type="compositionally biased region" description="Low complexity" evidence="4">
    <location>
        <begin position="1246"/>
        <end position="1257"/>
    </location>
</feature>
<keyword evidence="3" id="KW-0853">WD repeat</keyword>
<feature type="region of interest" description="Disordered" evidence="4">
    <location>
        <begin position="1497"/>
        <end position="1550"/>
    </location>
</feature>
<dbReference type="Gene3D" id="2.130.10.10">
    <property type="entry name" value="YVTN repeat-like/Quinoprotein amine dehydrogenase"/>
    <property type="match status" value="3"/>
</dbReference>
<dbReference type="InterPro" id="IPR001680">
    <property type="entry name" value="WD40_rpt"/>
</dbReference>
<feature type="compositionally biased region" description="Polar residues" evidence="4">
    <location>
        <begin position="1165"/>
        <end position="1189"/>
    </location>
</feature>
<feature type="repeat" description="WD" evidence="3">
    <location>
        <begin position="606"/>
        <end position="647"/>
    </location>
</feature>
<protein>
    <recommendedName>
        <fullName evidence="5">EF-hand domain-containing protein</fullName>
    </recommendedName>
</protein>
<feature type="region of interest" description="Disordered" evidence="4">
    <location>
        <begin position="1051"/>
        <end position="1082"/>
    </location>
</feature>
<feature type="region of interest" description="Disordered" evidence="4">
    <location>
        <begin position="1097"/>
        <end position="1131"/>
    </location>
</feature>
<dbReference type="PANTHER" id="PTHR44324">
    <property type="entry name" value="WD40 REPEAT DOMAIN 95"/>
    <property type="match status" value="1"/>
</dbReference>
<feature type="domain" description="EF-hand" evidence="5">
    <location>
        <begin position="51"/>
        <end position="86"/>
    </location>
</feature>
<dbReference type="Pfam" id="PF00400">
    <property type="entry name" value="WD40"/>
    <property type="match status" value="1"/>
</dbReference>
<dbReference type="SUPFAM" id="SSF47473">
    <property type="entry name" value="EF-hand"/>
    <property type="match status" value="1"/>
</dbReference>
<dbReference type="PROSITE" id="PS50082">
    <property type="entry name" value="WD_REPEATS_2"/>
    <property type="match status" value="1"/>
</dbReference>
<evidence type="ECO:0000256" key="4">
    <source>
        <dbReference type="SAM" id="MobiDB-lite"/>
    </source>
</evidence>
<feature type="region of interest" description="Disordered" evidence="4">
    <location>
        <begin position="1442"/>
        <end position="1473"/>
    </location>
</feature>
<feature type="compositionally biased region" description="Basic and acidic residues" evidence="4">
    <location>
        <begin position="734"/>
        <end position="745"/>
    </location>
</feature>
<keyword evidence="1" id="KW-0677">Repeat</keyword>
<name>A0A0G4HNB3_9ALVE</name>
<dbReference type="InterPro" id="IPR036322">
    <property type="entry name" value="WD40_repeat_dom_sf"/>
</dbReference>
<organism evidence="6">
    <name type="scientific">Chromera velia CCMP2878</name>
    <dbReference type="NCBI Taxonomy" id="1169474"/>
    <lineage>
        <taxon>Eukaryota</taxon>
        <taxon>Sar</taxon>
        <taxon>Alveolata</taxon>
        <taxon>Colpodellida</taxon>
        <taxon>Chromeraceae</taxon>
        <taxon>Chromera</taxon>
    </lineage>
</organism>
<evidence type="ECO:0000256" key="3">
    <source>
        <dbReference type="PROSITE-ProRule" id="PRU00221"/>
    </source>
</evidence>
<dbReference type="GO" id="GO:0005509">
    <property type="term" value="F:calcium ion binding"/>
    <property type="evidence" value="ECO:0007669"/>
    <property type="project" value="InterPro"/>
</dbReference>
<feature type="compositionally biased region" description="Polar residues" evidence="4">
    <location>
        <begin position="1070"/>
        <end position="1082"/>
    </location>
</feature>
<feature type="compositionally biased region" description="Acidic residues" evidence="4">
    <location>
        <begin position="1541"/>
        <end position="1550"/>
    </location>
</feature>
<evidence type="ECO:0000259" key="5">
    <source>
        <dbReference type="PROSITE" id="PS50222"/>
    </source>
</evidence>
<feature type="region of interest" description="Disordered" evidence="4">
    <location>
        <begin position="734"/>
        <end position="902"/>
    </location>
</feature>
<dbReference type="InterPro" id="IPR011992">
    <property type="entry name" value="EF-hand-dom_pair"/>
</dbReference>
<dbReference type="PROSITE" id="PS50222">
    <property type="entry name" value="EF_HAND_2"/>
    <property type="match status" value="1"/>
</dbReference>
<dbReference type="SUPFAM" id="SSF50978">
    <property type="entry name" value="WD40 repeat-like"/>
    <property type="match status" value="1"/>
</dbReference>
<feature type="compositionally biased region" description="Low complexity" evidence="4">
    <location>
        <begin position="1121"/>
        <end position="1131"/>
    </location>
</feature>
<gene>
    <name evidence="6" type="ORF">Cvel_1188</name>
</gene>
<dbReference type="InterPro" id="IPR015943">
    <property type="entry name" value="WD40/YVTN_repeat-like_dom_sf"/>
</dbReference>
<dbReference type="EMBL" id="CDMZ01003229">
    <property type="protein sequence ID" value="CEM45620.1"/>
    <property type="molecule type" value="Genomic_DNA"/>
</dbReference>
<keyword evidence="2" id="KW-0106">Calcium</keyword>
<dbReference type="SMART" id="SM00320">
    <property type="entry name" value="WD40"/>
    <property type="match status" value="10"/>
</dbReference>
<dbReference type="Gene3D" id="1.10.238.10">
    <property type="entry name" value="EF-hand"/>
    <property type="match status" value="1"/>
</dbReference>
<feature type="region of interest" description="Disordered" evidence="4">
    <location>
        <begin position="915"/>
        <end position="948"/>
    </location>
</feature>
<dbReference type="VEuPathDB" id="CryptoDB:Cvel_1188"/>
<feature type="compositionally biased region" description="Basic and acidic residues" evidence="4">
    <location>
        <begin position="869"/>
        <end position="879"/>
    </location>
</feature>
<evidence type="ECO:0000256" key="1">
    <source>
        <dbReference type="ARBA" id="ARBA00022737"/>
    </source>
</evidence>
<accession>A0A0G4HNB3</accession>
<feature type="compositionally biased region" description="Basic residues" evidence="4">
    <location>
        <begin position="1192"/>
        <end position="1202"/>
    </location>
</feature>
<dbReference type="InterPro" id="IPR051242">
    <property type="entry name" value="WD-EF-hand_domain"/>
</dbReference>
<proteinExistence type="predicted"/>
<feature type="compositionally biased region" description="Basic residues" evidence="4">
    <location>
        <begin position="758"/>
        <end position="769"/>
    </location>
</feature>
<feature type="region of interest" description="Disordered" evidence="4">
    <location>
        <begin position="1149"/>
        <end position="1293"/>
    </location>
</feature>
<dbReference type="PANTHER" id="PTHR44324:SF4">
    <property type="entry name" value="WD40 REPEAT DOMAIN 95"/>
    <property type="match status" value="1"/>
</dbReference>
<feature type="region of interest" description="Disordered" evidence="4">
    <location>
        <begin position="551"/>
        <end position="592"/>
    </location>
</feature>
<feature type="compositionally biased region" description="Gly residues" evidence="4">
    <location>
        <begin position="562"/>
        <end position="576"/>
    </location>
</feature>
<feature type="compositionally biased region" description="Basic and acidic residues" evidence="4">
    <location>
        <begin position="799"/>
        <end position="824"/>
    </location>
</feature>
<evidence type="ECO:0000313" key="6">
    <source>
        <dbReference type="EMBL" id="CEM45620.1"/>
    </source>
</evidence>